<evidence type="ECO:0000313" key="3">
    <source>
        <dbReference type="Proteomes" id="UP000761264"/>
    </source>
</evidence>
<dbReference type="EMBL" id="JAAQPH010000007">
    <property type="protein sequence ID" value="NIA69191.1"/>
    <property type="molecule type" value="Genomic_DNA"/>
</dbReference>
<dbReference type="Gene3D" id="3.40.50.300">
    <property type="entry name" value="P-loop containing nucleotide triphosphate hydrolases"/>
    <property type="match status" value="1"/>
</dbReference>
<dbReference type="AlphaFoldDB" id="A0A967EXF2"/>
<comment type="caution">
    <text evidence="2">The sequence shown here is derived from an EMBL/GenBank/DDBJ whole genome shotgun (WGS) entry which is preliminary data.</text>
</comment>
<reference evidence="2" key="1">
    <citation type="submission" date="2020-03" db="EMBL/GenBank/DDBJ databases">
        <title>Genome of Pelagibius litoralis DSM 21314T.</title>
        <authorList>
            <person name="Wang G."/>
        </authorList>
    </citation>
    <scope>NUCLEOTIDE SEQUENCE</scope>
    <source>
        <strain evidence="2">DSM 21314</strain>
    </source>
</reference>
<dbReference type="InterPro" id="IPR027417">
    <property type="entry name" value="P-loop_NTPase"/>
</dbReference>
<dbReference type="Pfam" id="PF09140">
    <property type="entry name" value="MipZ"/>
    <property type="match status" value="1"/>
</dbReference>
<name>A0A967EXF2_9PROT</name>
<organism evidence="2 3">
    <name type="scientific">Pelagibius litoralis</name>
    <dbReference type="NCBI Taxonomy" id="374515"/>
    <lineage>
        <taxon>Bacteria</taxon>
        <taxon>Pseudomonadati</taxon>
        <taxon>Pseudomonadota</taxon>
        <taxon>Alphaproteobacteria</taxon>
        <taxon>Rhodospirillales</taxon>
        <taxon>Rhodovibrionaceae</taxon>
        <taxon>Pelagibius</taxon>
    </lineage>
</organism>
<dbReference type="InterPro" id="IPR015223">
    <property type="entry name" value="MipZ"/>
</dbReference>
<proteinExistence type="predicted"/>
<protein>
    <submittedName>
        <fullName evidence="2">AAA family ATPase</fullName>
    </submittedName>
</protein>
<dbReference type="PANTHER" id="PTHR13696">
    <property type="entry name" value="P-LOOP CONTAINING NUCLEOSIDE TRIPHOSPHATE HYDROLASE"/>
    <property type="match status" value="1"/>
</dbReference>
<accession>A0A967EXF2</accession>
<gene>
    <name evidence="2" type="ORF">HBA54_11380</name>
</gene>
<evidence type="ECO:0000313" key="2">
    <source>
        <dbReference type="EMBL" id="NIA69191.1"/>
    </source>
</evidence>
<sequence>MEGGIIEQGRNAGARQPEPGPYVVVVGSEKGGTGKSTTAIHLSVALMKMGFTVGTLDLDARQGSLTAFVKNRAAFAERSGQVLELPHHHVVERSNATVSEQAKAEEAQNLQNALDDLSDCDFVIIDTPGSDSSLCRLGHSHADTLVTPLNDSLLDVEVLARINPERREVEAPSVYSQLVWEQNNQRVVAGQAPIDWVVLRNRLAHIEARNMREISNLLSVLSKRIGFRVAPGVSERVVFRELFLSGLTALDLPADPGSSSHASARREINDLLDAIGLFETSPA</sequence>
<keyword evidence="3" id="KW-1185">Reference proteome</keyword>
<dbReference type="InterPro" id="IPR050678">
    <property type="entry name" value="DNA_Partitioning_ATPase"/>
</dbReference>
<feature type="region of interest" description="Disordered" evidence="1">
    <location>
        <begin position="1"/>
        <end position="20"/>
    </location>
</feature>
<dbReference type="PANTHER" id="PTHR13696:SF96">
    <property type="entry name" value="COBQ_COBB_MIND_PARA NUCLEOTIDE BINDING DOMAIN-CONTAINING PROTEIN"/>
    <property type="match status" value="1"/>
</dbReference>
<dbReference type="RefSeq" id="WP_167224516.1">
    <property type="nucleotide sequence ID" value="NZ_JAAQPH010000007.1"/>
</dbReference>
<evidence type="ECO:0000256" key="1">
    <source>
        <dbReference type="SAM" id="MobiDB-lite"/>
    </source>
</evidence>
<dbReference type="Proteomes" id="UP000761264">
    <property type="component" value="Unassembled WGS sequence"/>
</dbReference>
<dbReference type="SUPFAM" id="SSF52540">
    <property type="entry name" value="P-loop containing nucleoside triphosphate hydrolases"/>
    <property type="match status" value="1"/>
</dbReference>
<dbReference type="CDD" id="cd02042">
    <property type="entry name" value="ParAB_family"/>
    <property type="match status" value="1"/>
</dbReference>